<dbReference type="Proteomes" id="UP000565521">
    <property type="component" value="Unassembled WGS sequence"/>
</dbReference>
<comment type="caution">
    <text evidence="1">The sequence shown here is derived from an EMBL/GenBank/DDBJ whole genome shotgun (WGS) entry which is preliminary data.</text>
</comment>
<proteinExistence type="predicted"/>
<organism evidence="1 2">
    <name type="scientific">Hymenobacter lapidiphilus</name>
    <dbReference type="NCBI Taxonomy" id="2608003"/>
    <lineage>
        <taxon>Bacteria</taxon>
        <taxon>Pseudomonadati</taxon>
        <taxon>Bacteroidota</taxon>
        <taxon>Cytophagia</taxon>
        <taxon>Cytophagales</taxon>
        <taxon>Hymenobacteraceae</taxon>
        <taxon>Hymenobacter</taxon>
    </lineage>
</organism>
<reference evidence="1 2" key="1">
    <citation type="submission" date="2020-05" db="EMBL/GenBank/DDBJ databases">
        <title>Hymenobacter terrestris sp. nov. and Hymenobacter lapidiphilus sp. nov., isolated from regoliths in Antarctica.</title>
        <authorList>
            <person name="Sedlacek I."/>
            <person name="Pantucek R."/>
            <person name="Zeman M."/>
            <person name="Holochova P."/>
            <person name="Kralova S."/>
            <person name="Stankova E."/>
            <person name="Sedo O."/>
            <person name="Micenkova L."/>
            <person name="Svec P."/>
            <person name="Gupta V."/>
            <person name="Sood U."/>
            <person name="Korpole U.S."/>
            <person name="Lal R."/>
        </authorList>
    </citation>
    <scope>NUCLEOTIDE SEQUENCE [LARGE SCALE GENOMIC DNA]</scope>
    <source>
        <strain evidence="1 2">P5342</strain>
    </source>
</reference>
<dbReference type="RefSeq" id="WP_176907072.1">
    <property type="nucleotide sequence ID" value="NZ_JABKAU010000005.1"/>
</dbReference>
<protein>
    <submittedName>
        <fullName evidence="1">Uncharacterized protein</fullName>
    </submittedName>
</protein>
<evidence type="ECO:0000313" key="2">
    <source>
        <dbReference type="Proteomes" id="UP000565521"/>
    </source>
</evidence>
<keyword evidence="2" id="KW-1185">Reference proteome</keyword>
<dbReference type="AlphaFoldDB" id="A0A7Y7U558"/>
<accession>A0A7Y7U558</accession>
<name>A0A7Y7U558_9BACT</name>
<evidence type="ECO:0000313" key="1">
    <source>
        <dbReference type="EMBL" id="NVO30374.1"/>
    </source>
</evidence>
<dbReference type="EMBL" id="JABKAU010000005">
    <property type="protein sequence ID" value="NVO30374.1"/>
    <property type="molecule type" value="Genomic_DNA"/>
</dbReference>
<sequence length="179" mass="20331">MQVNLAELSWEDVKKCIYPADGSLPDTYVLETTRDEWRRWADFVNSNYPVKYFPGDGHEGVEVEINMPAVFKYWDSNDKDDSVPHASIQVGGVRVNCFFLSEDIIDGDIDPRDVRSSIDHDHLMRYLTSISLLLGKRIVLLSEGTQFSTGTPTGFDPEPLLTIDGELVSAHIWWPRLKA</sequence>
<gene>
    <name evidence="1" type="ORF">HW554_04070</name>
</gene>